<proteinExistence type="predicted"/>
<feature type="domain" description="HTH cro/C1-type" evidence="1">
    <location>
        <begin position="23"/>
        <end position="64"/>
    </location>
</feature>
<accession>A0A8J6T6U6</accession>
<evidence type="ECO:0000259" key="1">
    <source>
        <dbReference type="PROSITE" id="PS50943"/>
    </source>
</evidence>
<dbReference type="CDD" id="cd00093">
    <property type="entry name" value="HTH_XRE"/>
    <property type="match status" value="1"/>
</dbReference>
<sequence length="64" mass="7001">MISKGHESEAAALKEEEVLDKRIMAARQAAGFSITEAAQKLGFKNYQTLSAIEKGARKINAHEL</sequence>
<dbReference type="GO" id="GO:0003677">
    <property type="term" value="F:DNA binding"/>
    <property type="evidence" value="ECO:0007669"/>
    <property type="project" value="InterPro"/>
</dbReference>
<evidence type="ECO:0000313" key="2">
    <source>
        <dbReference type="EMBL" id="MBC8199392.1"/>
    </source>
</evidence>
<dbReference type="Proteomes" id="UP000603545">
    <property type="component" value="Unassembled WGS sequence"/>
</dbReference>
<dbReference type="PROSITE" id="PS50943">
    <property type="entry name" value="HTH_CROC1"/>
    <property type="match status" value="1"/>
</dbReference>
<dbReference type="InterPro" id="IPR001387">
    <property type="entry name" value="Cro/C1-type_HTH"/>
</dbReference>
<dbReference type="InterPro" id="IPR010982">
    <property type="entry name" value="Lambda_DNA-bd_dom_sf"/>
</dbReference>
<comment type="caution">
    <text evidence="2">The sequence shown here is derived from an EMBL/GenBank/DDBJ whole genome shotgun (WGS) entry which is preliminary data.</text>
</comment>
<reference evidence="2 3" key="1">
    <citation type="submission" date="2020-08" db="EMBL/GenBank/DDBJ databases">
        <title>Bridging the membrane lipid divide: bacteria of the FCB group superphylum have the potential to synthesize archaeal ether lipids.</title>
        <authorList>
            <person name="Villanueva L."/>
            <person name="Von Meijenfeldt F.A.B."/>
            <person name="Westbye A.B."/>
            <person name="Yadav S."/>
            <person name="Hopmans E.C."/>
            <person name="Dutilh B.E."/>
            <person name="Sinninghe Damste J.S."/>
        </authorList>
    </citation>
    <scope>NUCLEOTIDE SEQUENCE [LARGE SCALE GENOMIC DNA]</scope>
    <source>
        <strain evidence="2">NIOZ-UU82</strain>
    </source>
</reference>
<dbReference type="EMBL" id="JACNLL010000050">
    <property type="protein sequence ID" value="MBC8199392.1"/>
    <property type="molecule type" value="Genomic_DNA"/>
</dbReference>
<dbReference type="SUPFAM" id="SSF47413">
    <property type="entry name" value="lambda repressor-like DNA-binding domains"/>
    <property type="match status" value="1"/>
</dbReference>
<feature type="non-terminal residue" evidence="2">
    <location>
        <position position="64"/>
    </location>
</feature>
<dbReference type="Gene3D" id="1.10.260.40">
    <property type="entry name" value="lambda repressor-like DNA-binding domains"/>
    <property type="match status" value="1"/>
</dbReference>
<dbReference type="AlphaFoldDB" id="A0A8J6T6U6"/>
<gene>
    <name evidence="2" type="ORF">H8E80_05015</name>
</gene>
<dbReference type="Pfam" id="PF01381">
    <property type="entry name" value="HTH_3"/>
    <property type="match status" value="1"/>
</dbReference>
<protein>
    <submittedName>
        <fullName evidence="2">Helix-turn-helix transcriptional regulator</fullName>
    </submittedName>
</protein>
<organism evidence="2 3">
    <name type="scientific">Candidatus Desulfaltia bathyphila</name>
    <dbReference type="NCBI Taxonomy" id="2841697"/>
    <lineage>
        <taxon>Bacteria</taxon>
        <taxon>Pseudomonadati</taxon>
        <taxon>Thermodesulfobacteriota</taxon>
        <taxon>Desulfobacteria</taxon>
        <taxon>Desulfobacterales</taxon>
        <taxon>Desulfobacterales incertae sedis</taxon>
        <taxon>Candidatus Desulfaltia</taxon>
    </lineage>
</organism>
<name>A0A8J6T6U6_9BACT</name>
<evidence type="ECO:0000313" key="3">
    <source>
        <dbReference type="Proteomes" id="UP000603545"/>
    </source>
</evidence>